<dbReference type="Proteomes" id="UP000294853">
    <property type="component" value="Chromosome"/>
</dbReference>
<accession>A0A4P7IEB5</accession>
<reference evidence="6 7" key="1">
    <citation type="submission" date="2019-03" db="EMBL/GenBank/DDBJ databases">
        <title>Three New Species of Nocardioides, Nocardioides euryhalodurans sp. nov., Nocardioides seonyuensis sp. nov. and Nocardioides eburneoflavus sp. nov. Iolated from Soil.</title>
        <authorList>
            <person name="Roh S.G."/>
            <person name="Lee C."/>
            <person name="Kim M.-K."/>
            <person name="Kim S.B."/>
        </authorList>
    </citation>
    <scope>NUCLEOTIDE SEQUENCE [LARGE SCALE GENOMIC DNA]</scope>
    <source>
        <strain evidence="6 7">MMS17-SY207-3</strain>
    </source>
</reference>
<evidence type="ECO:0000256" key="1">
    <source>
        <dbReference type="ARBA" id="ARBA00022679"/>
    </source>
</evidence>
<dbReference type="EMBL" id="CP038436">
    <property type="protein sequence ID" value="QBX55050.1"/>
    <property type="molecule type" value="Genomic_DNA"/>
</dbReference>
<sequence length="231" mass="25388">MDKQEYLELSRRLRATLTPADLDSTLAQITAAAVEALPDVDHASITIKHDDDRLQTVAPTDDLIWDLDAAQYEFHEGPCYEAATHTVHETSPDLSTESRWPRYAPVALSAGIRAQAAVRLFDATDSNGALNLYSLRQGAFADLDGLDELFAHQAATAIEYAREISQLKQAVETRTVIGRAVGIVMHKYSLDDARAFAFLARMSSTSNTKLRLVADEVINDATANRDNVLSQ</sequence>
<dbReference type="OrthoDB" id="7466251at2"/>
<dbReference type="SMART" id="SM01012">
    <property type="entry name" value="ANTAR"/>
    <property type="match status" value="1"/>
</dbReference>
<protein>
    <submittedName>
        <fullName evidence="6">ANTAR domain-containing protein</fullName>
    </submittedName>
</protein>
<evidence type="ECO:0000313" key="7">
    <source>
        <dbReference type="Proteomes" id="UP000294853"/>
    </source>
</evidence>
<evidence type="ECO:0000313" key="6">
    <source>
        <dbReference type="EMBL" id="QBX55050.1"/>
    </source>
</evidence>
<evidence type="ECO:0000259" key="5">
    <source>
        <dbReference type="PROSITE" id="PS50921"/>
    </source>
</evidence>
<keyword evidence="3" id="KW-0805">Transcription regulation</keyword>
<keyword evidence="1" id="KW-0808">Transferase</keyword>
<dbReference type="SUPFAM" id="SSF55781">
    <property type="entry name" value="GAF domain-like"/>
    <property type="match status" value="1"/>
</dbReference>
<keyword evidence="2" id="KW-0418">Kinase</keyword>
<name>A0A4P7IEB5_9ACTN</name>
<dbReference type="Gene3D" id="3.30.450.40">
    <property type="match status" value="1"/>
</dbReference>
<dbReference type="PROSITE" id="PS50921">
    <property type="entry name" value="ANTAR"/>
    <property type="match status" value="1"/>
</dbReference>
<dbReference type="GO" id="GO:0016301">
    <property type="term" value="F:kinase activity"/>
    <property type="evidence" value="ECO:0007669"/>
    <property type="project" value="UniProtKB-KW"/>
</dbReference>
<dbReference type="GO" id="GO:0003723">
    <property type="term" value="F:RNA binding"/>
    <property type="evidence" value="ECO:0007669"/>
    <property type="project" value="InterPro"/>
</dbReference>
<dbReference type="InterPro" id="IPR005561">
    <property type="entry name" value="ANTAR"/>
</dbReference>
<evidence type="ECO:0000256" key="2">
    <source>
        <dbReference type="ARBA" id="ARBA00022777"/>
    </source>
</evidence>
<dbReference type="Gene3D" id="1.10.10.10">
    <property type="entry name" value="Winged helix-like DNA-binding domain superfamily/Winged helix DNA-binding domain"/>
    <property type="match status" value="1"/>
</dbReference>
<dbReference type="InterPro" id="IPR003018">
    <property type="entry name" value="GAF"/>
</dbReference>
<dbReference type="InterPro" id="IPR011006">
    <property type="entry name" value="CheY-like_superfamily"/>
</dbReference>
<dbReference type="KEGG" id="nsn:EXE58_06000"/>
<feature type="domain" description="ANTAR" evidence="5">
    <location>
        <begin position="157"/>
        <end position="218"/>
    </location>
</feature>
<gene>
    <name evidence="6" type="ORF">EXE58_06000</name>
</gene>
<keyword evidence="7" id="KW-1185">Reference proteome</keyword>
<dbReference type="InterPro" id="IPR036388">
    <property type="entry name" value="WH-like_DNA-bd_sf"/>
</dbReference>
<dbReference type="RefSeq" id="WP_135267018.1">
    <property type="nucleotide sequence ID" value="NZ_CP038436.1"/>
</dbReference>
<dbReference type="PIRSF" id="PIRSF036625">
    <property type="entry name" value="GAF_ANTAR"/>
    <property type="match status" value="1"/>
</dbReference>
<evidence type="ECO:0000256" key="3">
    <source>
        <dbReference type="ARBA" id="ARBA00023015"/>
    </source>
</evidence>
<organism evidence="6 7">
    <name type="scientific">Nocardioides seonyuensis</name>
    <dbReference type="NCBI Taxonomy" id="2518371"/>
    <lineage>
        <taxon>Bacteria</taxon>
        <taxon>Bacillati</taxon>
        <taxon>Actinomycetota</taxon>
        <taxon>Actinomycetes</taxon>
        <taxon>Propionibacteriales</taxon>
        <taxon>Nocardioidaceae</taxon>
        <taxon>Nocardioides</taxon>
    </lineage>
</organism>
<dbReference type="InterPro" id="IPR012074">
    <property type="entry name" value="GAF_ANTAR"/>
</dbReference>
<evidence type="ECO:0000256" key="4">
    <source>
        <dbReference type="ARBA" id="ARBA00023163"/>
    </source>
</evidence>
<keyword evidence="4" id="KW-0804">Transcription</keyword>
<dbReference type="AlphaFoldDB" id="A0A4P7IEB5"/>
<dbReference type="Pfam" id="PF13185">
    <property type="entry name" value="GAF_2"/>
    <property type="match status" value="1"/>
</dbReference>
<dbReference type="InterPro" id="IPR029016">
    <property type="entry name" value="GAF-like_dom_sf"/>
</dbReference>
<dbReference type="SUPFAM" id="SSF52172">
    <property type="entry name" value="CheY-like"/>
    <property type="match status" value="1"/>
</dbReference>
<dbReference type="Pfam" id="PF03861">
    <property type="entry name" value="ANTAR"/>
    <property type="match status" value="1"/>
</dbReference>
<proteinExistence type="predicted"/>